<evidence type="ECO:0000313" key="2">
    <source>
        <dbReference type="EMBL" id="CAK0848475.1"/>
    </source>
</evidence>
<gene>
    <name evidence="2" type="ORF">PCOR1329_LOCUS41408</name>
</gene>
<feature type="transmembrane region" description="Helical" evidence="1">
    <location>
        <begin position="106"/>
        <end position="124"/>
    </location>
</feature>
<reference evidence="2" key="1">
    <citation type="submission" date="2023-10" db="EMBL/GenBank/DDBJ databases">
        <authorList>
            <person name="Chen Y."/>
            <person name="Shah S."/>
            <person name="Dougan E. K."/>
            <person name="Thang M."/>
            <person name="Chan C."/>
        </authorList>
    </citation>
    <scope>NUCLEOTIDE SEQUENCE [LARGE SCALE GENOMIC DNA]</scope>
</reference>
<evidence type="ECO:0000313" key="3">
    <source>
        <dbReference type="Proteomes" id="UP001189429"/>
    </source>
</evidence>
<protein>
    <submittedName>
        <fullName evidence="2">Uncharacterized protein</fullName>
    </submittedName>
</protein>
<keyword evidence="1" id="KW-0812">Transmembrane</keyword>
<keyword evidence="1" id="KW-0472">Membrane</keyword>
<proteinExistence type="predicted"/>
<dbReference type="Proteomes" id="UP001189429">
    <property type="component" value="Unassembled WGS sequence"/>
</dbReference>
<feature type="transmembrane region" description="Helical" evidence="1">
    <location>
        <begin position="45"/>
        <end position="70"/>
    </location>
</feature>
<keyword evidence="3" id="KW-1185">Reference proteome</keyword>
<dbReference type="EMBL" id="CAUYUJ010014983">
    <property type="protein sequence ID" value="CAK0848475.1"/>
    <property type="molecule type" value="Genomic_DNA"/>
</dbReference>
<keyword evidence="1" id="KW-1133">Transmembrane helix</keyword>
<evidence type="ECO:0000256" key="1">
    <source>
        <dbReference type="SAM" id="Phobius"/>
    </source>
</evidence>
<sequence length="269" mass="29644">MEAVTDVRAFDGKIIAVVGETGVAMHLVHGQTVLEAALALQLPMLALRFGIITVNPAMILVLLLVGITMLKTTDKRFLPLNASGFKNNSTTPPISQITRHEISVPILFKALGIFELVTFAVLFSTISHRLLFRGLVLKAVVSAQIMIDSKRWTRTALKKWCAARLHCKVGHVRREANGIMQTAHSGFQDTAVIPLRPQVFRIGQRDVDIRNLEERAGVVEQTQGTMQQGLEEFQRSLHVESQLAPLAWLASPIATAHLILVCSTLAMLF</sequence>
<organism evidence="2 3">
    <name type="scientific">Prorocentrum cordatum</name>
    <dbReference type="NCBI Taxonomy" id="2364126"/>
    <lineage>
        <taxon>Eukaryota</taxon>
        <taxon>Sar</taxon>
        <taxon>Alveolata</taxon>
        <taxon>Dinophyceae</taxon>
        <taxon>Prorocentrales</taxon>
        <taxon>Prorocentraceae</taxon>
        <taxon>Prorocentrum</taxon>
    </lineage>
</organism>
<comment type="caution">
    <text evidence="2">The sequence shown here is derived from an EMBL/GenBank/DDBJ whole genome shotgun (WGS) entry which is preliminary data.</text>
</comment>
<accession>A0ABN9TQR3</accession>
<name>A0ABN9TQR3_9DINO</name>